<dbReference type="GO" id="GO:0005886">
    <property type="term" value="C:plasma membrane"/>
    <property type="evidence" value="ECO:0007669"/>
    <property type="project" value="UniProtKB-SubCell"/>
</dbReference>
<keyword evidence="12" id="KW-1185">Reference proteome</keyword>
<reference evidence="11 12" key="1">
    <citation type="submission" date="2019-08" db="EMBL/GenBank/DDBJ databases">
        <title>Bacterial whole genome sequence for Glaciihabitans sp. CHu50b-6-2.</title>
        <authorList>
            <person name="Jin L."/>
        </authorList>
    </citation>
    <scope>NUCLEOTIDE SEQUENCE [LARGE SCALE GENOMIC DNA]</scope>
    <source>
        <strain evidence="11 12">CHu50b-6-2</strain>
    </source>
</reference>
<evidence type="ECO:0000256" key="3">
    <source>
        <dbReference type="ARBA" id="ARBA00022692"/>
    </source>
</evidence>
<dbReference type="InterPro" id="IPR003838">
    <property type="entry name" value="ABC3_permease_C"/>
</dbReference>
<feature type="transmembrane region" description="Helical" evidence="8">
    <location>
        <begin position="345"/>
        <end position="374"/>
    </location>
</feature>
<keyword evidence="5 8" id="KW-0472">Membrane</keyword>
<feature type="domain" description="ABC3 transporter permease C-terminal" evidence="9">
    <location>
        <begin position="303"/>
        <end position="426"/>
    </location>
</feature>
<dbReference type="Pfam" id="PF02687">
    <property type="entry name" value="FtsX"/>
    <property type="match status" value="1"/>
</dbReference>
<keyword evidence="2" id="KW-1003">Cell membrane</keyword>
<evidence type="ECO:0000313" key="12">
    <source>
        <dbReference type="Proteomes" id="UP000321379"/>
    </source>
</evidence>
<comment type="caution">
    <text evidence="11">The sequence shown here is derived from an EMBL/GenBank/DDBJ whole genome shotgun (WGS) entry which is preliminary data.</text>
</comment>
<dbReference type="Pfam" id="PF12704">
    <property type="entry name" value="MacB_PCD"/>
    <property type="match status" value="1"/>
</dbReference>
<dbReference type="GO" id="GO:0022857">
    <property type="term" value="F:transmembrane transporter activity"/>
    <property type="evidence" value="ECO:0007669"/>
    <property type="project" value="TreeGrafter"/>
</dbReference>
<feature type="transmembrane region" description="Helical" evidence="8">
    <location>
        <begin position="303"/>
        <end position="324"/>
    </location>
</feature>
<evidence type="ECO:0000313" key="11">
    <source>
        <dbReference type="EMBL" id="TXN29919.1"/>
    </source>
</evidence>
<evidence type="ECO:0000256" key="7">
    <source>
        <dbReference type="SAM" id="MobiDB-lite"/>
    </source>
</evidence>
<evidence type="ECO:0000256" key="2">
    <source>
        <dbReference type="ARBA" id="ARBA00022475"/>
    </source>
</evidence>
<evidence type="ECO:0000259" key="9">
    <source>
        <dbReference type="Pfam" id="PF02687"/>
    </source>
</evidence>
<feature type="region of interest" description="Disordered" evidence="7">
    <location>
        <begin position="71"/>
        <end position="92"/>
    </location>
</feature>
<keyword evidence="3 8" id="KW-0812">Transmembrane</keyword>
<protein>
    <submittedName>
        <fullName evidence="11">ABC transporter permease</fullName>
    </submittedName>
</protein>
<sequence length="433" mass="44015">MRFIDVIGTAIGNSFRSKLRTTLTVIAIFIGAFTLTITSAIGTGVSNYITTQVSAIGASDVLTVTKATTTASAGSGPAKYDPNKATTTAGVDSGARPGSTIAALTQKDIDVIGASKGITSVDASIRISPDYIEYGSNGKYELSISTNGALTKADLAAGAQLSSSSAENQLLVPTTYLKNLGLGTAKEAVGKSVTIGLTDYAGAKHEVTAVIVGVQNETLFGSGVGINKHLTEALSSAQSTGKPVDAKPGYASAVAHFDPASSPQQITAIKKALTDNGYAAATVADQIGSFEAVINGIIGVLNAFAVIALIAAGFGIINTLLMSVQERTREIGLMKAMGMSGGKVYALFSTEAVFIGFLGSAIGAIVAIGVGSIISSVLATTLLSGLPGLRIMQFAPSSIAVIIGVVMLIAFLAGTLPARRAARQNPIDALRYE</sequence>
<accession>A0A5C8UR28</accession>
<evidence type="ECO:0000256" key="4">
    <source>
        <dbReference type="ARBA" id="ARBA00022989"/>
    </source>
</evidence>
<dbReference type="InterPro" id="IPR025857">
    <property type="entry name" value="MacB_PCD"/>
</dbReference>
<evidence type="ECO:0000256" key="8">
    <source>
        <dbReference type="SAM" id="Phobius"/>
    </source>
</evidence>
<dbReference type="InterPro" id="IPR050250">
    <property type="entry name" value="Macrolide_Exporter_MacB"/>
</dbReference>
<keyword evidence="4 8" id="KW-1133">Transmembrane helix</keyword>
<dbReference type="Proteomes" id="UP000321379">
    <property type="component" value="Unassembled WGS sequence"/>
</dbReference>
<gene>
    <name evidence="11" type="ORF">FVP33_12345</name>
</gene>
<feature type="transmembrane region" description="Helical" evidence="8">
    <location>
        <begin position="394"/>
        <end position="416"/>
    </location>
</feature>
<evidence type="ECO:0000259" key="10">
    <source>
        <dbReference type="Pfam" id="PF12704"/>
    </source>
</evidence>
<dbReference type="EMBL" id="VRMG01000008">
    <property type="protein sequence ID" value="TXN29919.1"/>
    <property type="molecule type" value="Genomic_DNA"/>
</dbReference>
<dbReference type="AlphaFoldDB" id="A0A5C8UR28"/>
<organism evidence="11 12">
    <name type="scientific">Lacisediminihabitans profunda</name>
    <dbReference type="NCBI Taxonomy" id="2594790"/>
    <lineage>
        <taxon>Bacteria</taxon>
        <taxon>Bacillati</taxon>
        <taxon>Actinomycetota</taxon>
        <taxon>Actinomycetes</taxon>
        <taxon>Micrococcales</taxon>
        <taxon>Microbacteriaceae</taxon>
        <taxon>Lacisediminihabitans</taxon>
    </lineage>
</organism>
<evidence type="ECO:0000256" key="1">
    <source>
        <dbReference type="ARBA" id="ARBA00004651"/>
    </source>
</evidence>
<dbReference type="PANTHER" id="PTHR30572">
    <property type="entry name" value="MEMBRANE COMPONENT OF TRANSPORTER-RELATED"/>
    <property type="match status" value="1"/>
</dbReference>
<dbReference type="PANTHER" id="PTHR30572:SF4">
    <property type="entry name" value="ABC TRANSPORTER PERMEASE YTRF"/>
    <property type="match status" value="1"/>
</dbReference>
<feature type="transmembrane region" description="Helical" evidence="8">
    <location>
        <begin position="21"/>
        <end position="42"/>
    </location>
</feature>
<feature type="domain" description="MacB-like periplasmic core" evidence="10">
    <location>
        <begin position="21"/>
        <end position="225"/>
    </location>
</feature>
<comment type="similarity">
    <text evidence="6">Belongs to the ABC-4 integral membrane protein family.</text>
</comment>
<evidence type="ECO:0000256" key="6">
    <source>
        <dbReference type="ARBA" id="ARBA00038076"/>
    </source>
</evidence>
<comment type="subcellular location">
    <subcellularLocation>
        <location evidence="1">Cell membrane</location>
        <topology evidence="1">Multi-pass membrane protein</topology>
    </subcellularLocation>
</comment>
<dbReference type="RefSeq" id="WP_147783962.1">
    <property type="nucleotide sequence ID" value="NZ_VRMG01000008.1"/>
</dbReference>
<proteinExistence type="inferred from homology"/>
<name>A0A5C8UR28_9MICO</name>
<evidence type="ECO:0000256" key="5">
    <source>
        <dbReference type="ARBA" id="ARBA00023136"/>
    </source>
</evidence>